<name>A0AAV4N019_CAEEX</name>
<comment type="caution">
    <text evidence="2">The sequence shown here is derived from an EMBL/GenBank/DDBJ whole genome shotgun (WGS) entry which is preliminary data.</text>
</comment>
<feature type="compositionally biased region" description="Basic and acidic residues" evidence="1">
    <location>
        <begin position="14"/>
        <end position="33"/>
    </location>
</feature>
<evidence type="ECO:0000256" key="1">
    <source>
        <dbReference type="SAM" id="MobiDB-lite"/>
    </source>
</evidence>
<gene>
    <name evidence="2" type="ORF">CEXT_434101</name>
</gene>
<organism evidence="2 3">
    <name type="scientific">Caerostris extrusa</name>
    <name type="common">Bark spider</name>
    <name type="synonym">Caerostris bankana</name>
    <dbReference type="NCBI Taxonomy" id="172846"/>
    <lineage>
        <taxon>Eukaryota</taxon>
        <taxon>Metazoa</taxon>
        <taxon>Ecdysozoa</taxon>
        <taxon>Arthropoda</taxon>
        <taxon>Chelicerata</taxon>
        <taxon>Arachnida</taxon>
        <taxon>Araneae</taxon>
        <taxon>Araneomorphae</taxon>
        <taxon>Entelegynae</taxon>
        <taxon>Araneoidea</taxon>
        <taxon>Araneidae</taxon>
        <taxon>Caerostris</taxon>
    </lineage>
</organism>
<feature type="compositionally biased region" description="Basic and acidic residues" evidence="1">
    <location>
        <begin position="40"/>
        <end position="56"/>
    </location>
</feature>
<dbReference type="AlphaFoldDB" id="A0AAV4N019"/>
<proteinExistence type="predicted"/>
<keyword evidence="3" id="KW-1185">Reference proteome</keyword>
<dbReference type="Proteomes" id="UP001054945">
    <property type="component" value="Unassembled WGS sequence"/>
</dbReference>
<evidence type="ECO:0000313" key="3">
    <source>
        <dbReference type="Proteomes" id="UP001054945"/>
    </source>
</evidence>
<feature type="region of interest" description="Disordered" evidence="1">
    <location>
        <begin position="14"/>
        <end position="85"/>
    </location>
</feature>
<sequence>MKILLEVKKNFPEVSSMKKEEKSSRKGEEESSNRRYFPKRNVEVKKNLPGRKEESSRKKKKNLPGRKRRIFQQEKHESSRSEEEFSKAFSERYFTESILQECLILLNVC</sequence>
<protein>
    <submittedName>
        <fullName evidence="2">Uncharacterized protein</fullName>
    </submittedName>
</protein>
<accession>A0AAV4N019</accession>
<dbReference type="EMBL" id="BPLR01020339">
    <property type="protein sequence ID" value="GIX77580.1"/>
    <property type="molecule type" value="Genomic_DNA"/>
</dbReference>
<evidence type="ECO:0000313" key="2">
    <source>
        <dbReference type="EMBL" id="GIX77580.1"/>
    </source>
</evidence>
<feature type="compositionally biased region" description="Basic residues" evidence="1">
    <location>
        <begin position="57"/>
        <end position="70"/>
    </location>
</feature>
<reference evidence="2 3" key="1">
    <citation type="submission" date="2021-06" db="EMBL/GenBank/DDBJ databases">
        <title>Caerostris extrusa draft genome.</title>
        <authorList>
            <person name="Kono N."/>
            <person name="Arakawa K."/>
        </authorList>
    </citation>
    <scope>NUCLEOTIDE SEQUENCE [LARGE SCALE GENOMIC DNA]</scope>
</reference>
<feature type="compositionally biased region" description="Basic and acidic residues" evidence="1">
    <location>
        <begin position="71"/>
        <end position="85"/>
    </location>
</feature>